<evidence type="ECO:0000313" key="5">
    <source>
        <dbReference type="Proteomes" id="UP001235939"/>
    </source>
</evidence>
<name>A0ABY6K3L8_9ARAC</name>
<accession>A0ABY6K3L8</accession>
<dbReference type="EMBL" id="CP092863">
    <property type="protein sequence ID" value="UYV62267.1"/>
    <property type="molecule type" value="Genomic_DNA"/>
</dbReference>
<reference evidence="4 5" key="1">
    <citation type="submission" date="2022-01" db="EMBL/GenBank/DDBJ databases">
        <title>A chromosomal length assembly of Cordylochernes scorpioides.</title>
        <authorList>
            <person name="Zeh D."/>
            <person name="Zeh J."/>
        </authorList>
    </citation>
    <scope>NUCLEOTIDE SEQUENCE [LARGE SCALE GENOMIC DNA]</scope>
    <source>
        <strain evidence="4">IN4F17</strain>
        <tissue evidence="4">Whole Body</tissue>
    </source>
</reference>
<dbReference type="Gene3D" id="3.10.620.10">
    <property type="entry name" value="Protein N-terminal glutamine amidohydrolase, alpha beta roll"/>
    <property type="match status" value="1"/>
</dbReference>
<evidence type="ECO:0000256" key="2">
    <source>
        <dbReference type="ARBA" id="ARBA00031948"/>
    </source>
</evidence>
<dbReference type="InterPro" id="IPR037132">
    <property type="entry name" value="N_Gln_amidohydro_ab_roll_sf"/>
</dbReference>
<dbReference type="InterPro" id="IPR023128">
    <property type="entry name" value="Prot_N_Gln_amidohydro_ab_roll"/>
</dbReference>
<proteinExistence type="predicted"/>
<sequence>MISCLPRGHLRTLLFEDGNKTCTRAVDELSRIPEFDLFVSSAEVLAWNTHNGNGSLTGGLWCGSEENIWKLCEHVKHSSPHLLPHCFPVFISNPREMVTGAVLGGQPGRWELGQCWGVNQGDGSHLAPAKWAAS</sequence>
<dbReference type="Proteomes" id="UP001235939">
    <property type="component" value="Chromosome 01"/>
</dbReference>
<dbReference type="Pfam" id="PF09764">
    <property type="entry name" value="Nt_Gln_amidase"/>
    <property type="match status" value="1"/>
</dbReference>
<comment type="function">
    <text evidence="1">Mediates the side-chain deamidation of N-terminal glutamine residues to glutamate, an important step in N-end rule pathway of protein degradation. Conversion of the resulting N-terminal glutamine to glutamate renders the protein susceptible to arginylation, polyubiquitination and degradation as specified by the N-end rule. Does not act on substrates with internal or C-terminal glutamine and does not act on non-glutamine residues in any position.</text>
</comment>
<protein>
    <recommendedName>
        <fullName evidence="2">Protein tungus</fullName>
    </recommendedName>
</protein>
<evidence type="ECO:0000313" key="4">
    <source>
        <dbReference type="EMBL" id="UYV62267.1"/>
    </source>
</evidence>
<keyword evidence="5" id="KW-1185">Reference proteome</keyword>
<evidence type="ECO:0000259" key="3">
    <source>
        <dbReference type="Pfam" id="PF09764"/>
    </source>
</evidence>
<gene>
    <name evidence="4" type="ORF">LAZ67_1008411</name>
</gene>
<organism evidence="4 5">
    <name type="scientific">Cordylochernes scorpioides</name>
    <dbReference type="NCBI Taxonomy" id="51811"/>
    <lineage>
        <taxon>Eukaryota</taxon>
        <taxon>Metazoa</taxon>
        <taxon>Ecdysozoa</taxon>
        <taxon>Arthropoda</taxon>
        <taxon>Chelicerata</taxon>
        <taxon>Arachnida</taxon>
        <taxon>Pseudoscorpiones</taxon>
        <taxon>Cheliferoidea</taxon>
        <taxon>Chernetidae</taxon>
        <taxon>Cordylochernes</taxon>
    </lineage>
</organism>
<feature type="domain" description="Protein N-terminal glutamine amidohydrolase alpha beta roll" evidence="3">
    <location>
        <begin position="63"/>
        <end position="98"/>
    </location>
</feature>
<evidence type="ECO:0000256" key="1">
    <source>
        <dbReference type="ARBA" id="ARBA00003923"/>
    </source>
</evidence>